<keyword evidence="1" id="KW-1133">Transmembrane helix</keyword>
<feature type="transmembrane region" description="Helical" evidence="1">
    <location>
        <begin position="32"/>
        <end position="57"/>
    </location>
</feature>
<keyword evidence="3" id="KW-1185">Reference proteome</keyword>
<name>A0A8C6IDU7_MUSSI</name>
<reference evidence="2" key="2">
    <citation type="submission" date="2025-09" db="UniProtKB">
        <authorList>
            <consortium name="Ensembl"/>
        </authorList>
    </citation>
    <scope>IDENTIFICATION</scope>
</reference>
<organism evidence="2 3">
    <name type="scientific">Mus spicilegus</name>
    <name type="common">Mound-building mouse</name>
    <dbReference type="NCBI Taxonomy" id="10103"/>
    <lineage>
        <taxon>Eukaryota</taxon>
        <taxon>Metazoa</taxon>
        <taxon>Chordata</taxon>
        <taxon>Craniata</taxon>
        <taxon>Vertebrata</taxon>
        <taxon>Euteleostomi</taxon>
        <taxon>Mammalia</taxon>
        <taxon>Eutheria</taxon>
        <taxon>Euarchontoglires</taxon>
        <taxon>Glires</taxon>
        <taxon>Rodentia</taxon>
        <taxon>Myomorpha</taxon>
        <taxon>Muroidea</taxon>
        <taxon>Muridae</taxon>
        <taxon>Murinae</taxon>
        <taxon>Mus</taxon>
        <taxon>Mus</taxon>
    </lineage>
</organism>
<evidence type="ECO:0000256" key="1">
    <source>
        <dbReference type="SAM" id="Phobius"/>
    </source>
</evidence>
<accession>A0A8C6IDU7</accession>
<keyword evidence="1" id="KW-0472">Membrane</keyword>
<evidence type="ECO:0000313" key="3">
    <source>
        <dbReference type="Proteomes" id="UP000694415"/>
    </source>
</evidence>
<dbReference type="Proteomes" id="UP000694415">
    <property type="component" value="Unplaced"/>
</dbReference>
<reference evidence="2" key="1">
    <citation type="submission" date="2025-08" db="UniProtKB">
        <authorList>
            <consortium name="Ensembl"/>
        </authorList>
    </citation>
    <scope>IDENTIFICATION</scope>
</reference>
<sequence length="99" mass="11236">MTTFLLEDRKTCLICGSQVRDRRDGRQRKEKASLCLLSYLAMCLEEIYVFFIVLSLWPSSPQGLNYCHMLSPSCGTHFTSEVNLLMEDTICLRALVPGA</sequence>
<dbReference type="AlphaFoldDB" id="A0A8C6IDU7"/>
<protein>
    <submittedName>
        <fullName evidence="2">Uncharacterized protein</fullName>
    </submittedName>
</protein>
<proteinExistence type="predicted"/>
<evidence type="ECO:0000313" key="2">
    <source>
        <dbReference type="Ensembl" id="ENSMSIP00000034421.1"/>
    </source>
</evidence>
<keyword evidence="1" id="KW-0812">Transmembrane</keyword>
<dbReference type="Ensembl" id="ENSMSIT00000043378.1">
    <property type="protein sequence ID" value="ENSMSIP00000034421.1"/>
    <property type="gene ID" value="ENSMSIG00000028710.1"/>
</dbReference>